<proteinExistence type="predicted"/>
<evidence type="ECO:0000313" key="1">
    <source>
        <dbReference type="EMBL" id="KIJ31711.1"/>
    </source>
</evidence>
<dbReference type="Proteomes" id="UP000054279">
    <property type="component" value="Unassembled WGS sequence"/>
</dbReference>
<accession>A0A0C9V2E3</accession>
<dbReference type="HOGENOM" id="CLU_2039542_0_0_1"/>
<dbReference type="AlphaFoldDB" id="A0A0C9V2E3"/>
<sequence length="121" mass="13524">MVPVDNLNSWAELIKEGTRHGGRTPESERNWIEPAKASPEWWQGTEKVTKNVSIVYGDREVFKDGIVTFVDKFKEGVKGEKVDIQIVEEKDGIHIASVLEAGRGLEPSEIAKIMAGGFMKR</sequence>
<dbReference type="InterPro" id="IPR019436">
    <property type="entry name" value="Say1-like"/>
</dbReference>
<keyword evidence="2" id="KW-1185">Reference proteome</keyword>
<reference evidence="1 2" key="1">
    <citation type="submission" date="2014-06" db="EMBL/GenBank/DDBJ databases">
        <title>Evolutionary Origins and Diversification of the Mycorrhizal Mutualists.</title>
        <authorList>
            <consortium name="DOE Joint Genome Institute"/>
            <consortium name="Mycorrhizal Genomics Consortium"/>
            <person name="Kohler A."/>
            <person name="Kuo A."/>
            <person name="Nagy L.G."/>
            <person name="Floudas D."/>
            <person name="Copeland A."/>
            <person name="Barry K.W."/>
            <person name="Cichocki N."/>
            <person name="Veneault-Fourrey C."/>
            <person name="LaButti K."/>
            <person name="Lindquist E.A."/>
            <person name="Lipzen A."/>
            <person name="Lundell T."/>
            <person name="Morin E."/>
            <person name="Murat C."/>
            <person name="Riley R."/>
            <person name="Ohm R."/>
            <person name="Sun H."/>
            <person name="Tunlid A."/>
            <person name="Henrissat B."/>
            <person name="Grigoriev I.V."/>
            <person name="Hibbett D.S."/>
            <person name="Martin F."/>
        </authorList>
    </citation>
    <scope>NUCLEOTIDE SEQUENCE [LARGE SCALE GENOMIC DNA]</scope>
    <source>
        <strain evidence="1 2">SS14</strain>
    </source>
</reference>
<organism evidence="1 2">
    <name type="scientific">Sphaerobolus stellatus (strain SS14)</name>
    <dbReference type="NCBI Taxonomy" id="990650"/>
    <lineage>
        <taxon>Eukaryota</taxon>
        <taxon>Fungi</taxon>
        <taxon>Dikarya</taxon>
        <taxon>Basidiomycota</taxon>
        <taxon>Agaricomycotina</taxon>
        <taxon>Agaricomycetes</taxon>
        <taxon>Phallomycetidae</taxon>
        <taxon>Geastrales</taxon>
        <taxon>Sphaerobolaceae</taxon>
        <taxon>Sphaerobolus</taxon>
    </lineage>
</organism>
<dbReference type="EMBL" id="KN837238">
    <property type="protein sequence ID" value="KIJ31711.1"/>
    <property type="molecule type" value="Genomic_DNA"/>
</dbReference>
<protein>
    <submittedName>
        <fullName evidence="1">Uncharacterized protein</fullName>
    </submittedName>
</protein>
<dbReference type="OrthoDB" id="2152029at2759"/>
<dbReference type="Pfam" id="PF10340">
    <property type="entry name" value="Say1_Mug180"/>
    <property type="match status" value="1"/>
</dbReference>
<evidence type="ECO:0000313" key="2">
    <source>
        <dbReference type="Proteomes" id="UP000054279"/>
    </source>
</evidence>
<gene>
    <name evidence="1" type="ORF">M422DRAFT_266610</name>
</gene>
<name>A0A0C9V2E3_SPHS4</name>